<feature type="chain" id="PRO_5005582819" description="Secreted protein" evidence="1">
    <location>
        <begin position="18"/>
        <end position="63"/>
    </location>
</feature>
<evidence type="ECO:0000256" key="1">
    <source>
        <dbReference type="SAM" id="SignalP"/>
    </source>
</evidence>
<evidence type="ECO:0000313" key="2">
    <source>
        <dbReference type="EMBL" id="KOF70782.1"/>
    </source>
</evidence>
<accession>A0A0L8G190</accession>
<feature type="signal peptide" evidence="1">
    <location>
        <begin position="1"/>
        <end position="17"/>
    </location>
</feature>
<keyword evidence="1" id="KW-0732">Signal</keyword>
<organism evidence="2">
    <name type="scientific">Octopus bimaculoides</name>
    <name type="common">California two-spotted octopus</name>
    <dbReference type="NCBI Taxonomy" id="37653"/>
    <lineage>
        <taxon>Eukaryota</taxon>
        <taxon>Metazoa</taxon>
        <taxon>Spiralia</taxon>
        <taxon>Lophotrochozoa</taxon>
        <taxon>Mollusca</taxon>
        <taxon>Cephalopoda</taxon>
        <taxon>Coleoidea</taxon>
        <taxon>Octopodiformes</taxon>
        <taxon>Octopoda</taxon>
        <taxon>Incirrata</taxon>
        <taxon>Octopodidae</taxon>
        <taxon>Octopus</taxon>
    </lineage>
</organism>
<protein>
    <recommendedName>
        <fullName evidence="3">Secreted protein</fullName>
    </recommendedName>
</protein>
<sequence>MMMGMMIIIAIINSFCSFICIACFHCTFDCHSVYLESYVLHLKDEELCTLFTFDGYLSSSHQN</sequence>
<proteinExistence type="predicted"/>
<dbReference type="AlphaFoldDB" id="A0A0L8G190"/>
<dbReference type="EMBL" id="KQ424585">
    <property type="protein sequence ID" value="KOF70782.1"/>
    <property type="molecule type" value="Genomic_DNA"/>
</dbReference>
<reference evidence="2" key="1">
    <citation type="submission" date="2015-07" db="EMBL/GenBank/DDBJ databases">
        <title>MeaNS - Measles Nucleotide Surveillance Program.</title>
        <authorList>
            <person name="Tran T."/>
            <person name="Druce J."/>
        </authorList>
    </citation>
    <scope>NUCLEOTIDE SEQUENCE</scope>
    <source>
        <strain evidence="2">UCB-OBI-ISO-001</strain>
        <tissue evidence="2">Gonad</tissue>
    </source>
</reference>
<name>A0A0L8G190_OCTBM</name>
<gene>
    <name evidence="2" type="ORF">OCBIM_22002256mg</name>
</gene>
<evidence type="ECO:0008006" key="3">
    <source>
        <dbReference type="Google" id="ProtNLM"/>
    </source>
</evidence>